<reference evidence="1 2" key="1">
    <citation type="submission" date="2024-05" db="EMBL/GenBank/DDBJ databases">
        <title>Sphingomonas sp. HF-S3 16S ribosomal RNA gene Genome sequencing and assembly.</title>
        <authorList>
            <person name="Lee H."/>
        </authorList>
    </citation>
    <scope>NUCLEOTIDE SEQUENCE [LARGE SCALE GENOMIC DNA]</scope>
    <source>
        <strain evidence="1 2">HF-S3</strain>
    </source>
</reference>
<sequence length="479" mass="51939">MTNSVSVIVEQLVPSRIDAIDALRRVDATGADLRVSATRAAEIAKGLGRMPGAKDWRALDLALETVALLTEWAAAVETAEADAERYLRAARQKLKALNGESEPSEYHATVTALLDPITAAIEPEDVARLRGSLAAVTLPVAILADPVPEYPRFADDPIPTRDDLAVAFLEFTIDRFPAANLHALRPNQVHDLGLIIRVSRWPQDADRLDITPVSVEPPSVWDLPRFTFPRPDGDPPYTFQADQRMIIHAAQGFDARPLEFIYAAQFQPSAADEKVVVAGQRRLRLDGIGAEGQAVSGYGELDRSILDVRQALRGDPMIPEDDVRSVMLLLPYLANLAGASVQDALYPSPVDEATFEKDVRDRLRGVPSIGGALEQQAYAAGGRTDLSFRGVRLELKSERSKRLLPADCERFAEQAAMYAVGTGKRVAVLCVLDCSRKTATPLPLGSCLFLHSHDTGAGIVSVVTVLVQGGFPKPSAFSR</sequence>
<accession>A0ABV0B4E5</accession>
<comment type="caution">
    <text evidence="1">The sequence shown here is derived from an EMBL/GenBank/DDBJ whole genome shotgun (WGS) entry which is preliminary data.</text>
</comment>
<evidence type="ECO:0000313" key="2">
    <source>
        <dbReference type="Proteomes" id="UP001427805"/>
    </source>
</evidence>
<name>A0ABV0B4E5_9SPHN</name>
<organism evidence="1 2">
    <name type="scientific">Sphingomonas rustica</name>
    <dbReference type="NCBI Taxonomy" id="3103142"/>
    <lineage>
        <taxon>Bacteria</taxon>
        <taxon>Pseudomonadati</taxon>
        <taxon>Pseudomonadota</taxon>
        <taxon>Alphaproteobacteria</taxon>
        <taxon>Sphingomonadales</taxon>
        <taxon>Sphingomonadaceae</taxon>
        <taxon>Sphingomonas</taxon>
    </lineage>
</organism>
<dbReference type="RefSeq" id="WP_346245067.1">
    <property type="nucleotide sequence ID" value="NZ_JBDIZK010000001.1"/>
</dbReference>
<dbReference type="Proteomes" id="UP001427805">
    <property type="component" value="Unassembled WGS sequence"/>
</dbReference>
<gene>
    <name evidence="1" type="ORF">TPR58_02775</name>
</gene>
<protein>
    <recommendedName>
        <fullName evidence="3">DUF3883 domain-containing protein</fullName>
    </recommendedName>
</protein>
<dbReference type="EMBL" id="JBDIZK010000001">
    <property type="protein sequence ID" value="MEN3746077.1"/>
    <property type="molecule type" value="Genomic_DNA"/>
</dbReference>
<keyword evidence="2" id="KW-1185">Reference proteome</keyword>
<evidence type="ECO:0008006" key="3">
    <source>
        <dbReference type="Google" id="ProtNLM"/>
    </source>
</evidence>
<evidence type="ECO:0000313" key="1">
    <source>
        <dbReference type="EMBL" id="MEN3746077.1"/>
    </source>
</evidence>
<proteinExistence type="predicted"/>